<feature type="transmembrane region" description="Helical" evidence="6">
    <location>
        <begin position="250"/>
        <end position="268"/>
    </location>
</feature>
<feature type="transmembrane region" description="Helical" evidence="6">
    <location>
        <begin position="153"/>
        <end position="172"/>
    </location>
</feature>
<proteinExistence type="inferred from homology"/>
<dbReference type="EMBL" id="AP018786">
    <property type="protein sequence ID" value="BBF23966.1"/>
    <property type="molecule type" value="Genomic_DNA"/>
</dbReference>
<sequence length="296" mass="31044">MISDQTRGIVLASSAGLCWGCMSVAAQYLFTDLGFTPEDLVALRLLASGALLIAIDFLLNPRNVVAPVLRRENLPAVLLYGAGVLSGQYTFFLSIAHTNAGTAAILVGTQPLMILLWLAVHDGRRITPREAFCLLLALFGVGCLVTKGDLSSLDFSVAGVLFGLLSAASGAFSTIQPRNVLRRIGAGLTAGWGLFAGGCIMAVFNPPWAARVAWTWEAAAACCVVILIGTVVAFWCYLASTKYVSPAVTGLLVSFEPLSAVVLSALLLGVTFGAWELAGAGAILANLVLLSLRRSR</sequence>
<comment type="subcellular location">
    <subcellularLocation>
        <location evidence="1">Membrane</location>
        <topology evidence="1">Multi-pass membrane protein</topology>
    </subcellularLocation>
</comment>
<evidence type="ECO:0000256" key="3">
    <source>
        <dbReference type="ARBA" id="ARBA00022692"/>
    </source>
</evidence>
<reference evidence="8 9" key="1">
    <citation type="journal article" date="2018" name="Int. J. Syst. Evol. Microbiol.">
        <title>Mesosutterella multiformis gen. nov., sp. nov., a member of the family Sutterellaceae and Sutterella megalosphaeroides sp. nov., isolated from human faeces.</title>
        <authorList>
            <person name="Sakamoto M."/>
            <person name="Ikeyama N."/>
            <person name="Kunihiro T."/>
            <person name="Iino T."/>
            <person name="Yuki M."/>
            <person name="Ohkuma M."/>
        </authorList>
    </citation>
    <scope>NUCLEOTIDE SEQUENCE [LARGE SCALE GENOMIC DNA]</scope>
    <source>
        <strain evidence="8 9">6FBBBH3</strain>
    </source>
</reference>
<dbReference type="InterPro" id="IPR000620">
    <property type="entry name" value="EamA_dom"/>
</dbReference>
<dbReference type="InterPro" id="IPR037185">
    <property type="entry name" value="EmrE-like"/>
</dbReference>
<dbReference type="RefSeq" id="WP_120177518.1">
    <property type="nucleotide sequence ID" value="NZ_AP018786.1"/>
</dbReference>
<dbReference type="PANTHER" id="PTHR32322:SF2">
    <property type="entry name" value="EAMA DOMAIN-CONTAINING PROTEIN"/>
    <property type="match status" value="1"/>
</dbReference>
<comment type="similarity">
    <text evidence="2">Belongs to the EamA transporter family.</text>
</comment>
<keyword evidence="3 6" id="KW-0812">Transmembrane</keyword>
<feature type="transmembrane region" description="Helical" evidence="6">
    <location>
        <begin position="216"/>
        <end position="238"/>
    </location>
</feature>
<protein>
    <submittedName>
        <fullName evidence="8">Permease</fullName>
    </submittedName>
</protein>
<dbReference type="Pfam" id="PF00892">
    <property type="entry name" value="EamA"/>
    <property type="match status" value="2"/>
</dbReference>
<keyword evidence="9" id="KW-1185">Reference proteome</keyword>
<evidence type="ECO:0000256" key="6">
    <source>
        <dbReference type="SAM" id="Phobius"/>
    </source>
</evidence>
<dbReference type="Proteomes" id="UP000271003">
    <property type="component" value="Chromosome"/>
</dbReference>
<dbReference type="KEGG" id="sutt:SUTMEG_18570"/>
<evidence type="ECO:0000259" key="7">
    <source>
        <dbReference type="Pfam" id="PF00892"/>
    </source>
</evidence>
<dbReference type="PANTHER" id="PTHR32322">
    <property type="entry name" value="INNER MEMBRANE TRANSPORTER"/>
    <property type="match status" value="1"/>
</dbReference>
<feature type="domain" description="EamA" evidence="7">
    <location>
        <begin position="158"/>
        <end position="291"/>
    </location>
</feature>
<feature type="domain" description="EamA" evidence="7">
    <location>
        <begin position="7"/>
        <end position="145"/>
    </location>
</feature>
<evidence type="ECO:0000256" key="2">
    <source>
        <dbReference type="ARBA" id="ARBA00007362"/>
    </source>
</evidence>
<feature type="transmembrane region" description="Helical" evidence="6">
    <location>
        <begin position="184"/>
        <end position="204"/>
    </location>
</feature>
<feature type="transmembrane region" description="Helical" evidence="6">
    <location>
        <begin position="9"/>
        <end position="30"/>
    </location>
</feature>
<evidence type="ECO:0000313" key="9">
    <source>
        <dbReference type="Proteomes" id="UP000271003"/>
    </source>
</evidence>
<dbReference type="OrthoDB" id="9152890at2"/>
<evidence type="ECO:0000313" key="8">
    <source>
        <dbReference type="EMBL" id="BBF23966.1"/>
    </source>
</evidence>
<feature type="transmembrane region" description="Helical" evidence="6">
    <location>
        <begin position="101"/>
        <end position="119"/>
    </location>
</feature>
<dbReference type="InterPro" id="IPR050638">
    <property type="entry name" value="AA-Vitamin_Transporters"/>
</dbReference>
<evidence type="ECO:0000256" key="5">
    <source>
        <dbReference type="ARBA" id="ARBA00023136"/>
    </source>
</evidence>
<keyword evidence="5 6" id="KW-0472">Membrane</keyword>
<feature type="transmembrane region" description="Helical" evidence="6">
    <location>
        <begin position="73"/>
        <end position="95"/>
    </location>
</feature>
<gene>
    <name evidence="8" type="ORF">SUTMEG_18570</name>
</gene>
<feature type="transmembrane region" description="Helical" evidence="6">
    <location>
        <begin position="42"/>
        <end position="61"/>
    </location>
</feature>
<evidence type="ECO:0000256" key="4">
    <source>
        <dbReference type="ARBA" id="ARBA00022989"/>
    </source>
</evidence>
<feature type="transmembrane region" description="Helical" evidence="6">
    <location>
        <begin position="131"/>
        <end position="147"/>
    </location>
</feature>
<evidence type="ECO:0000256" key="1">
    <source>
        <dbReference type="ARBA" id="ARBA00004141"/>
    </source>
</evidence>
<feature type="transmembrane region" description="Helical" evidence="6">
    <location>
        <begin position="274"/>
        <end position="292"/>
    </location>
</feature>
<dbReference type="GO" id="GO:0016020">
    <property type="term" value="C:membrane"/>
    <property type="evidence" value="ECO:0007669"/>
    <property type="project" value="UniProtKB-SubCell"/>
</dbReference>
<keyword evidence="4 6" id="KW-1133">Transmembrane helix</keyword>
<name>A0A2Z6IGS7_9BURK</name>
<dbReference type="AlphaFoldDB" id="A0A2Z6IGS7"/>
<dbReference type="SUPFAM" id="SSF103481">
    <property type="entry name" value="Multidrug resistance efflux transporter EmrE"/>
    <property type="match status" value="2"/>
</dbReference>
<organism evidence="8 9">
    <name type="scientific">Sutterella megalosphaeroides</name>
    <dbReference type="NCBI Taxonomy" id="2494234"/>
    <lineage>
        <taxon>Bacteria</taxon>
        <taxon>Pseudomonadati</taxon>
        <taxon>Pseudomonadota</taxon>
        <taxon>Betaproteobacteria</taxon>
        <taxon>Burkholderiales</taxon>
        <taxon>Sutterellaceae</taxon>
        <taxon>Sutterella</taxon>
    </lineage>
</organism>
<accession>A0A2Z6IGS7</accession>